<dbReference type="EMBL" id="NIDN02000190">
    <property type="protein sequence ID" value="RLL94698.1"/>
    <property type="molecule type" value="Genomic_DNA"/>
</dbReference>
<feature type="transmembrane region" description="Helical" evidence="1">
    <location>
        <begin position="99"/>
        <end position="120"/>
    </location>
</feature>
<feature type="transmembrane region" description="Helical" evidence="1">
    <location>
        <begin position="21"/>
        <end position="41"/>
    </location>
</feature>
<evidence type="ECO:0008006" key="4">
    <source>
        <dbReference type="Google" id="ProtNLM"/>
    </source>
</evidence>
<evidence type="ECO:0000313" key="2">
    <source>
        <dbReference type="EMBL" id="RLL94698.1"/>
    </source>
</evidence>
<evidence type="ECO:0000256" key="1">
    <source>
        <dbReference type="SAM" id="Phobius"/>
    </source>
</evidence>
<organism evidence="2 3">
    <name type="scientific">Aspergillus turcosus</name>
    <dbReference type="NCBI Taxonomy" id="1245748"/>
    <lineage>
        <taxon>Eukaryota</taxon>
        <taxon>Fungi</taxon>
        <taxon>Dikarya</taxon>
        <taxon>Ascomycota</taxon>
        <taxon>Pezizomycotina</taxon>
        <taxon>Eurotiomycetes</taxon>
        <taxon>Eurotiomycetidae</taxon>
        <taxon>Eurotiales</taxon>
        <taxon>Aspergillaceae</taxon>
        <taxon>Aspergillus</taxon>
        <taxon>Aspergillus subgen. Fumigati</taxon>
    </lineage>
</organism>
<feature type="transmembrane region" description="Helical" evidence="1">
    <location>
        <begin position="235"/>
        <end position="254"/>
    </location>
</feature>
<keyword evidence="1" id="KW-1133">Transmembrane helix</keyword>
<keyword evidence="3" id="KW-1185">Reference proteome</keyword>
<comment type="caution">
    <text evidence="2">The sequence shown here is derived from an EMBL/GenBank/DDBJ whole genome shotgun (WGS) entry which is preliminary data.</text>
</comment>
<dbReference type="Pfam" id="PF08611">
    <property type="entry name" value="DUF1774"/>
    <property type="match status" value="1"/>
</dbReference>
<dbReference type="AlphaFoldDB" id="A0A229WVG0"/>
<dbReference type="Proteomes" id="UP000215289">
    <property type="component" value="Unassembled WGS sequence"/>
</dbReference>
<dbReference type="STRING" id="1245748.A0A229WVG0"/>
<sequence>MAIYNPFAKRESHGRYSLTTYRVLVPLTWLLVVVVGVYYTMHSPDDVKHGHKIFKQGNKHITPFSLNTTITEIYWVLLLLTQLSYVYHLFSNDGAIANAAANVASHFILNNLFTLAWILLWTRNHFWASEIMLALNYLNQHAAYWRHRALPTFVHLSAIAGPYAWTLMALFWNGAVAVNSNSFPARIVANIFIWLIFAFGSTHIMATQDDLLGYCLTFLTLALAVKQVAIKVIALQWIFAFVIFAVFLVESIYLSGTKYSGRDSLFRRITEPEPTDREREPLLNNAANP</sequence>
<keyword evidence="1" id="KW-0812">Transmembrane</keyword>
<accession>A0A229WVG0</accession>
<dbReference type="PANTHER" id="PTHR37992:SF1">
    <property type="entry name" value="DUF1774-DOMAIN-CONTAINING PROTEIN"/>
    <property type="match status" value="1"/>
</dbReference>
<dbReference type="InterPro" id="IPR013920">
    <property type="entry name" value="DUF1774_fun"/>
</dbReference>
<dbReference type="PANTHER" id="PTHR37992">
    <property type="entry name" value="EXPRESSED PROTEIN"/>
    <property type="match status" value="1"/>
</dbReference>
<protein>
    <recommendedName>
        <fullName evidence="4">DUF1774-domain-containing protein</fullName>
    </recommendedName>
</protein>
<evidence type="ECO:0000313" key="3">
    <source>
        <dbReference type="Proteomes" id="UP000215289"/>
    </source>
</evidence>
<feature type="transmembrane region" description="Helical" evidence="1">
    <location>
        <begin position="152"/>
        <end position="171"/>
    </location>
</feature>
<gene>
    <name evidence="2" type="ORF">CFD26_104650</name>
</gene>
<reference evidence="2 3" key="1">
    <citation type="submission" date="2018-08" db="EMBL/GenBank/DDBJ databases">
        <title>Draft genome sequences of two Aspergillus turcosus clinical strains isolated from bronchoalveolar lavage fluid: one azole-susceptible and the other azole-resistant.</title>
        <authorList>
            <person name="Parent-Michaud M."/>
            <person name="Dufresne P.J."/>
            <person name="Fournier E."/>
            <person name="Martineau C."/>
            <person name="Moreira S."/>
            <person name="Perkins V."/>
            <person name="De Repentigny L."/>
            <person name="Dufresne S.F."/>
        </authorList>
    </citation>
    <scope>NUCLEOTIDE SEQUENCE [LARGE SCALE GENOMIC DNA]</scope>
    <source>
        <strain evidence="2">HMR AF 1038</strain>
    </source>
</reference>
<name>A0A229WVG0_9EURO</name>
<keyword evidence="1" id="KW-0472">Membrane</keyword>
<proteinExistence type="predicted"/>
<feature type="transmembrane region" description="Helical" evidence="1">
    <location>
        <begin position="73"/>
        <end position="90"/>
    </location>
</feature>
<feature type="transmembrane region" description="Helical" evidence="1">
    <location>
        <begin position="183"/>
        <end position="199"/>
    </location>
</feature>
<dbReference type="OrthoDB" id="3342455at2759"/>